<dbReference type="Pfam" id="PF21948">
    <property type="entry name" value="LplA-B_cat"/>
    <property type="match status" value="1"/>
</dbReference>
<dbReference type="AlphaFoldDB" id="A0A061DEQ4"/>
<feature type="domain" description="BPL/LPL catalytic" evidence="9">
    <location>
        <begin position="55"/>
        <end position="239"/>
    </location>
</feature>
<evidence type="ECO:0000256" key="1">
    <source>
        <dbReference type="ARBA" id="ARBA00005085"/>
    </source>
</evidence>
<dbReference type="EC" id="6.3.1.20" evidence="4"/>
<dbReference type="OMA" id="RYQNWDW"/>
<evidence type="ECO:0000313" key="11">
    <source>
        <dbReference type="Proteomes" id="UP000033188"/>
    </source>
</evidence>
<evidence type="ECO:0000256" key="4">
    <source>
        <dbReference type="ARBA" id="ARBA00012367"/>
    </source>
</evidence>
<dbReference type="PROSITE" id="PS51733">
    <property type="entry name" value="BPL_LPL_CATALYTIC"/>
    <property type="match status" value="1"/>
</dbReference>
<dbReference type="RefSeq" id="XP_012769871.1">
    <property type="nucleotide sequence ID" value="XM_012914417.1"/>
</dbReference>
<dbReference type="PANTHER" id="PTHR12561">
    <property type="entry name" value="LIPOATE-PROTEIN LIGASE"/>
    <property type="match status" value="1"/>
</dbReference>
<dbReference type="NCBIfam" id="TIGR00545">
    <property type="entry name" value="lipoyltrans"/>
    <property type="match status" value="1"/>
</dbReference>
<dbReference type="VEuPathDB" id="PiroplasmaDB:BBBOND_0401760"/>
<dbReference type="STRING" id="5866.A0A061DEQ4"/>
<accession>A0A061DEQ4</accession>
<keyword evidence="11" id="KW-1185">Reference proteome</keyword>
<sequence length="386" mass="43092">MAAMSIFKRCFGCGSRNPATRLRVLLSDETDIYFNLAIENALLSSYGSNAAKDGASEAPLLFLWRNSPCVIVGRNQNVWSECNLDNVKRDNVKLVRRFTGGGAVYQDLGNTCFTFISPSADYNFEKNSQLICAAMSKLTGKLCEPSGRNDLCVDGLKFSGAAFKVLPNAALHHGTLLININQGSLDKYLTPDKSKLEKHNVQSVKARVTNLSQYNSSISHHSVCEAIIAEVSAHYRSRTREIERLTTASEYCKQNAFLECYNKLTDSQWTYGDRVLDYKSLKHRFDFGSLEFCFDLSGDIVANIWIFSDTLNADFITWLHEKLNHIPLRFTPDDFDRALRGLAYECGNEMIAAIREWLVSELRRAETAAAAAEDDTVNAAQSGPNV</sequence>
<evidence type="ECO:0000256" key="3">
    <source>
        <dbReference type="ARBA" id="ARBA00008242"/>
    </source>
</evidence>
<evidence type="ECO:0000256" key="5">
    <source>
        <dbReference type="ARBA" id="ARBA00022598"/>
    </source>
</evidence>
<dbReference type="InterPro" id="IPR004143">
    <property type="entry name" value="BPL_LPL_catalytic"/>
</dbReference>
<dbReference type="OrthoDB" id="201621at2759"/>
<dbReference type="Proteomes" id="UP000033188">
    <property type="component" value="Chromosome 4"/>
</dbReference>
<dbReference type="GO" id="GO:0005737">
    <property type="term" value="C:cytoplasm"/>
    <property type="evidence" value="ECO:0007669"/>
    <property type="project" value="TreeGrafter"/>
</dbReference>
<dbReference type="Pfam" id="PF10437">
    <property type="entry name" value="Lip_prot_lig_C"/>
    <property type="match status" value="1"/>
</dbReference>
<protein>
    <recommendedName>
        <fullName evidence="4">lipoate--protein ligase</fullName>
        <ecNumber evidence="4">6.3.1.20</ecNumber>
    </recommendedName>
</protein>
<evidence type="ECO:0000259" key="9">
    <source>
        <dbReference type="PROSITE" id="PS51733"/>
    </source>
</evidence>
<dbReference type="InterPro" id="IPR004562">
    <property type="entry name" value="LipoylTrfase_LipoateP_Ligase"/>
</dbReference>
<comment type="catalytic activity">
    <reaction evidence="8">
        <text>L-lysyl-[lipoyl-carrier protein] + (R)-lipoate + ATP = N(6)-[(R)-lipoyl]-L-lysyl-[lipoyl-carrier protein] + AMP + diphosphate + H(+)</text>
        <dbReference type="Rhea" id="RHEA:49288"/>
        <dbReference type="Rhea" id="RHEA-COMP:10500"/>
        <dbReference type="Rhea" id="RHEA-COMP:10502"/>
        <dbReference type="ChEBI" id="CHEBI:15378"/>
        <dbReference type="ChEBI" id="CHEBI:29969"/>
        <dbReference type="ChEBI" id="CHEBI:30616"/>
        <dbReference type="ChEBI" id="CHEBI:33019"/>
        <dbReference type="ChEBI" id="CHEBI:83088"/>
        <dbReference type="ChEBI" id="CHEBI:83099"/>
        <dbReference type="ChEBI" id="CHEBI:456215"/>
        <dbReference type="EC" id="6.3.1.20"/>
    </reaction>
</comment>
<dbReference type="InterPro" id="IPR019491">
    <property type="entry name" value="Lipoate_protein_ligase_C"/>
</dbReference>
<evidence type="ECO:0000256" key="7">
    <source>
        <dbReference type="ARBA" id="ARBA00022840"/>
    </source>
</evidence>
<dbReference type="GO" id="GO:0017118">
    <property type="term" value="F:lipoyltransferase activity"/>
    <property type="evidence" value="ECO:0007669"/>
    <property type="project" value="TreeGrafter"/>
</dbReference>
<keyword evidence="7" id="KW-0067">ATP-binding</keyword>
<evidence type="ECO:0000313" key="10">
    <source>
        <dbReference type="EMBL" id="CDR97685.1"/>
    </source>
</evidence>
<gene>
    <name evidence="10" type="ORF">BBBOND_0401760</name>
</gene>
<dbReference type="UniPathway" id="UPA00537">
    <property type="reaction ID" value="UER00594"/>
</dbReference>
<evidence type="ECO:0000256" key="6">
    <source>
        <dbReference type="ARBA" id="ARBA00022741"/>
    </source>
</evidence>
<comment type="similarity">
    <text evidence="3">Belongs to the LplA family.</text>
</comment>
<organism evidence="10 11">
    <name type="scientific">Babesia bigemina</name>
    <dbReference type="NCBI Taxonomy" id="5866"/>
    <lineage>
        <taxon>Eukaryota</taxon>
        <taxon>Sar</taxon>
        <taxon>Alveolata</taxon>
        <taxon>Apicomplexa</taxon>
        <taxon>Aconoidasida</taxon>
        <taxon>Piroplasmida</taxon>
        <taxon>Babesiidae</taxon>
        <taxon>Babesia</taxon>
    </lineage>
</organism>
<dbReference type="Gene3D" id="3.30.390.50">
    <property type="entry name" value="CO dehydrogenase flavoprotein, C-terminal domain"/>
    <property type="match status" value="1"/>
</dbReference>
<reference evidence="11" key="1">
    <citation type="journal article" date="2014" name="Nucleic Acids Res.">
        <title>The evolutionary dynamics of variant antigen genes in Babesia reveal a history of genomic innovation underlying host-parasite interaction.</title>
        <authorList>
            <person name="Jackson A.P."/>
            <person name="Otto T.D."/>
            <person name="Darby A."/>
            <person name="Ramaprasad A."/>
            <person name="Xia D."/>
            <person name="Echaide I.E."/>
            <person name="Farber M."/>
            <person name="Gahlot S."/>
            <person name="Gamble J."/>
            <person name="Gupta D."/>
            <person name="Gupta Y."/>
            <person name="Jackson L."/>
            <person name="Malandrin L."/>
            <person name="Malas T.B."/>
            <person name="Moussa E."/>
            <person name="Nair M."/>
            <person name="Reid A.J."/>
            <person name="Sanders M."/>
            <person name="Sharma J."/>
            <person name="Tracey A."/>
            <person name="Quail M.A."/>
            <person name="Weir W."/>
            <person name="Wastling J.M."/>
            <person name="Hall N."/>
            <person name="Willadsen P."/>
            <person name="Lingelbach K."/>
            <person name="Shiels B."/>
            <person name="Tait A."/>
            <person name="Berriman M."/>
            <person name="Allred D.R."/>
            <person name="Pain A."/>
        </authorList>
    </citation>
    <scope>NUCLEOTIDE SEQUENCE [LARGE SCALE GENOMIC DNA]</scope>
    <source>
        <strain evidence="11">Bond</strain>
    </source>
</reference>
<dbReference type="InterPro" id="IPR045864">
    <property type="entry name" value="aa-tRNA-synth_II/BPL/LPL"/>
</dbReference>
<evidence type="ECO:0000256" key="8">
    <source>
        <dbReference type="ARBA" id="ARBA00048037"/>
    </source>
</evidence>
<dbReference type="PANTHER" id="PTHR12561:SF3">
    <property type="entry name" value="LIPOYLTRANSFERASE 1, MITOCHONDRIAL"/>
    <property type="match status" value="1"/>
</dbReference>
<dbReference type="GO" id="GO:0005524">
    <property type="term" value="F:ATP binding"/>
    <property type="evidence" value="ECO:0007669"/>
    <property type="project" value="UniProtKB-KW"/>
</dbReference>
<dbReference type="SUPFAM" id="SSF55681">
    <property type="entry name" value="Class II aaRS and biotin synthetases"/>
    <property type="match status" value="1"/>
</dbReference>
<name>A0A061DEQ4_BABBI</name>
<evidence type="ECO:0000256" key="2">
    <source>
        <dbReference type="ARBA" id="ARBA00005124"/>
    </source>
</evidence>
<dbReference type="GO" id="GO:0016979">
    <property type="term" value="F:lipoate-protein ligase activity"/>
    <property type="evidence" value="ECO:0007669"/>
    <property type="project" value="UniProtKB-EC"/>
</dbReference>
<keyword evidence="6" id="KW-0547">Nucleotide-binding</keyword>
<dbReference type="GO" id="GO:0009249">
    <property type="term" value="P:protein lipoylation"/>
    <property type="evidence" value="ECO:0007669"/>
    <property type="project" value="InterPro"/>
</dbReference>
<dbReference type="GeneID" id="24566226"/>
<dbReference type="SUPFAM" id="SSF82649">
    <property type="entry name" value="SufE/NifU"/>
    <property type="match status" value="1"/>
</dbReference>
<dbReference type="KEGG" id="bbig:BBBOND_0401760"/>
<dbReference type="EMBL" id="LK391710">
    <property type="protein sequence ID" value="CDR97685.1"/>
    <property type="molecule type" value="Genomic_DNA"/>
</dbReference>
<comment type="pathway">
    <text evidence="2">Protein modification; protein lipoylation via exogenous pathway; protein N(6)-(lipoyl)lysine from lipoate: step 1/2.</text>
</comment>
<comment type="pathway">
    <text evidence="1">Protein modification; protein lipoylation via exogenous pathway; protein N(6)-(lipoyl)lysine from lipoate: step 2/2.</text>
</comment>
<dbReference type="CDD" id="cd16443">
    <property type="entry name" value="LplA"/>
    <property type="match status" value="1"/>
</dbReference>
<proteinExistence type="inferred from homology"/>
<keyword evidence="5 10" id="KW-0436">Ligase</keyword>
<dbReference type="Gene3D" id="3.30.930.10">
    <property type="entry name" value="Bira Bifunctional Protein, Domain 2"/>
    <property type="match status" value="1"/>
</dbReference>